<dbReference type="AlphaFoldDB" id="A0A0D0AEV9"/>
<dbReference type="SUPFAM" id="SSF52833">
    <property type="entry name" value="Thioredoxin-like"/>
    <property type="match status" value="1"/>
</dbReference>
<accession>A0A0D0AEV9</accession>
<dbReference type="EMBL" id="KN836122">
    <property type="protein sequence ID" value="KIK32762.1"/>
    <property type="molecule type" value="Genomic_DNA"/>
</dbReference>
<reference evidence="3" key="2">
    <citation type="submission" date="2015-01" db="EMBL/GenBank/DDBJ databases">
        <title>Evolutionary Origins and Diversification of the Mycorrhizal Mutualists.</title>
        <authorList>
            <consortium name="DOE Joint Genome Institute"/>
            <consortium name="Mycorrhizal Genomics Consortium"/>
            <person name="Kohler A."/>
            <person name="Kuo A."/>
            <person name="Nagy L.G."/>
            <person name="Floudas D."/>
            <person name="Copeland A."/>
            <person name="Barry K.W."/>
            <person name="Cichocki N."/>
            <person name="Veneault-Fourrey C."/>
            <person name="LaButti K."/>
            <person name="Lindquist E.A."/>
            <person name="Lipzen A."/>
            <person name="Lundell T."/>
            <person name="Morin E."/>
            <person name="Murat C."/>
            <person name="Riley R."/>
            <person name="Ohm R."/>
            <person name="Sun H."/>
            <person name="Tunlid A."/>
            <person name="Henrissat B."/>
            <person name="Grigoriev I.V."/>
            <person name="Hibbett D.S."/>
            <person name="Martin F."/>
        </authorList>
    </citation>
    <scope>NUCLEOTIDE SEQUENCE [LARGE SCALE GENOMIC DNA]</scope>
    <source>
        <strain evidence="3">UH-Slu-Lm8-n1</strain>
    </source>
</reference>
<evidence type="ECO:0000313" key="3">
    <source>
        <dbReference type="Proteomes" id="UP000054485"/>
    </source>
</evidence>
<dbReference type="InterPro" id="IPR004045">
    <property type="entry name" value="Glutathione_S-Trfase_N"/>
</dbReference>
<dbReference type="Proteomes" id="UP000054485">
    <property type="component" value="Unassembled WGS sequence"/>
</dbReference>
<dbReference type="InterPro" id="IPR036249">
    <property type="entry name" value="Thioredoxin-like_sf"/>
</dbReference>
<proteinExistence type="predicted"/>
<keyword evidence="3" id="KW-1185">Reference proteome</keyword>
<name>A0A0D0AEV9_9AGAM</name>
<dbReference type="OrthoDB" id="4951845at2759"/>
<organism evidence="2 3">
    <name type="scientific">Suillus luteus UH-Slu-Lm8-n1</name>
    <dbReference type="NCBI Taxonomy" id="930992"/>
    <lineage>
        <taxon>Eukaryota</taxon>
        <taxon>Fungi</taxon>
        <taxon>Dikarya</taxon>
        <taxon>Basidiomycota</taxon>
        <taxon>Agaricomycotina</taxon>
        <taxon>Agaricomycetes</taxon>
        <taxon>Agaricomycetidae</taxon>
        <taxon>Boletales</taxon>
        <taxon>Suillineae</taxon>
        <taxon>Suillaceae</taxon>
        <taxon>Suillus</taxon>
    </lineage>
</organism>
<dbReference type="STRING" id="930992.A0A0D0AEV9"/>
<sequence length="161" mass="18330">MQPLVLYDILSELPGNNWSPSPIKSRFVLCYKKIPFVTLWVEYADISIAMKSIGAMPIGRKDHQGADVYTIPVLSDPDTRAIITDSLEIASYLEKTSQEAHLPQQLRTLHMRIELHLCYPPSTCYQAFIRTHRRIIESRQWQVLDRSSFGICPAALVCGAR</sequence>
<gene>
    <name evidence="2" type="ORF">CY34DRAFT_793462</name>
</gene>
<feature type="domain" description="GST N-terminal" evidence="1">
    <location>
        <begin position="18"/>
        <end position="95"/>
    </location>
</feature>
<dbReference type="Pfam" id="PF13409">
    <property type="entry name" value="GST_N_2"/>
    <property type="match status" value="1"/>
</dbReference>
<protein>
    <recommendedName>
        <fullName evidence="1">GST N-terminal domain-containing protein</fullName>
    </recommendedName>
</protein>
<dbReference type="InParanoid" id="A0A0D0AEV9"/>
<evidence type="ECO:0000313" key="2">
    <source>
        <dbReference type="EMBL" id="KIK32762.1"/>
    </source>
</evidence>
<reference evidence="2 3" key="1">
    <citation type="submission" date="2014-04" db="EMBL/GenBank/DDBJ databases">
        <authorList>
            <consortium name="DOE Joint Genome Institute"/>
            <person name="Kuo A."/>
            <person name="Ruytinx J."/>
            <person name="Rineau F."/>
            <person name="Colpaert J."/>
            <person name="Kohler A."/>
            <person name="Nagy L.G."/>
            <person name="Floudas D."/>
            <person name="Copeland A."/>
            <person name="Barry K.W."/>
            <person name="Cichocki N."/>
            <person name="Veneault-Fourrey C."/>
            <person name="LaButti K."/>
            <person name="Lindquist E.A."/>
            <person name="Lipzen A."/>
            <person name="Lundell T."/>
            <person name="Morin E."/>
            <person name="Murat C."/>
            <person name="Sun H."/>
            <person name="Tunlid A."/>
            <person name="Henrissat B."/>
            <person name="Grigoriev I.V."/>
            <person name="Hibbett D.S."/>
            <person name="Martin F."/>
            <person name="Nordberg H.P."/>
            <person name="Cantor M.N."/>
            <person name="Hua S.X."/>
        </authorList>
    </citation>
    <scope>NUCLEOTIDE SEQUENCE [LARGE SCALE GENOMIC DNA]</scope>
    <source>
        <strain evidence="2 3">UH-Slu-Lm8-n1</strain>
    </source>
</reference>
<evidence type="ECO:0000259" key="1">
    <source>
        <dbReference type="Pfam" id="PF13409"/>
    </source>
</evidence>
<dbReference type="HOGENOM" id="CLU_1644851_0_0_1"/>
<dbReference type="Gene3D" id="3.40.30.10">
    <property type="entry name" value="Glutaredoxin"/>
    <property type="match status" value="1"/>
</dbReference>